<feature type="compositionally biased region" description="Acidic residues" evidence="1">
    <location>
        <begin position="1"/>
        <end position="12"/>
    </location>
</feature>
<feature type="compositionally biased region" description="Polar residues" evidence="1">
    <location>
        <begin position="118"/>
        <end position="136"/>
    </location>
</feature>
<feature type="region of interest" description="Disordered" evidence="1">
    <location>
        <begin position="1"/>
        <end position="21"/>
    </location>
</feature>
<keyword evidence="2" id="KW-0472">Membrane</keyword>
<feature type="region of interest" description="Disordered" evidence="1">
    <location>
        <begin position="72"/>
        <end position="176"/>
    </location>
</feature>
<evidence type="ECO:0000256" key="2">
    <source>
        <dbReference type="SAM" id="Phobius"/>
    </source>
</evidence>
<feature type="compositionally biased region" description="Low complexity" evidence="1">
    <location>
        <begin position="107"/>
        <end position="117"/>
    </location>
</feature>
<comment type="caution">
    <text evidence="3">The sequence shown here is derived from an EMBL/GenBank/DDBJ whole genome shotgun (WGS) entry which is preliminary data.</text>
</comment>
<accession>A0ABP6XSS9</accession>
<feature type="compositionally biased region" description="Pro residues" evidence="1">
    <location>
        <begin position="80"/>
        <end position="106"/>
    </location>
</feature>
<gene>
    <name evidence="3" type="ORF">GCM10022295_62310</name>
</gene>
<evidence type="ECO:0000313" key="4">
    <source>
        <dbReference type="Proteomes" id="UP001500707"/>
    </source>
</evidence>
<sequence>MTTRFDEDDVDGPEFAPDDPLAVILRPPADHLAPPPGHYETLRRKASRRRLLRTATGVGVTCAVALLVALPFTTGRPDGPANPAPPLAPPPTSDRTTPPSPSPTTPSPSASATRTPSQGRTASPTPTARPGTPTSEPTRDPQAVGSRTPDATPTPTARPSTEPTRRTGDEATPSAG</sequence>
<feature type="transmembrane region" description="Helical" evidence="2">
    <location>
        <begin position="51"/>
        <end position="72"/>
    </location>
</feature>
<dbReference type="EMBL" id="BAABCE010000012">
    <property type="protein sequence ID" value="GAA3572002.1"/>
    <property type="molecule type" value="Genomic_DNA"/>
</dbReference>
<evidence type="ECO:0000313" key="3">
    <source>
        <dbReference type="EMBL" id="GAA3572002.1"/>
    </source>
</evidence>
<keyword evidence="4" id="KW-1185">Reference proteome</keyword>
<dbReference type="Proteomes" id="UP001500707">
    <property type="component" value="Unassembled WGS sequence"/>
</dbReference>
<feature type="compositionally biased region" description="Low complexity" evidence="1">
    <location>
        <begin position="146"/>
        <end position="162"/>
    </location>
</feature>
<evidence type="ECO:0000256" key="1">
    <source>
        <dbReference type="SAM" id="MobiDB-lite"/>
    </source>
</evidence>
<name>A0ABP6XSS9_9ACTN</name>
<reference evidence="4" key="1">
    <citation type="journal article" date="2019" name="Int. J. Syst. Evol. Microbiol.">
        <title>The Global Catalogue of Microorganisms (GCM) 10K type strain sequencing project: providing services to taxonomists for standard genome sequencing and annotation.</title>
        <authorList>
            <consortium name="The Broad Institute Genomics Platform"/>
            <consortium name="The Broad Institute Genome Sequencing Center for Infectious Disease"/>
            <person name="Wu L."/>
            <person name="Ma J."/>
        </authorList>
    </citation>
    <scope>NUCLEOTIDE SEQUENCE [LARGE SCALE GENOMIC DNA]</scope>
    <source>
        <strain evidence="4">JCM 17656</strain>
    </source>
</reference>
<proteinExistence type="predicted"/>
<keyword evidence="2" id="KW-1133">Transmembrane helix</keyword>
<organism evidence="3 4">
    <name type="scientific">Streptomyces osmaniensis</name>
    <dbReference type="NCBI Taxonomy" id="593134"/>
    <lineage>
        <taxon>Bacteria</taxon>
        <taxon>Bacillati</taxon>
        <taxon>Actinomycetota</taxon>
        <taxon>Actinomycetes</taxon>
        <taxon>Kitasatosporales</taxon>
        <taxon>Streptomycetaceae</taxon>
        <taxon>Streptomyces</taxon>
    </lineage>
</organism>
<dbReference type="RefSeq" id="WP_346184508.1">
    <property type="nucleotide sequence ID" value="NZ_BAABCE010000012.1"/>
</dbReference>
<keyword evidence="2" id="KW-0812">Transmembrane</keyword>
<protein>
    <submittedName>
        <fullName evidence="3">Uncharacterized protein</fullName>
    </submittedName>
</protein>